<feature type="transmembrane region" description="Helical" evidence="7">
    <location>
        <begin position="153"/>
        <end position="171"/>
    </location>
</feature>
<name>A0ABV7FM30_9GAMM</name>
<evidence type="ECO:0000256" key="2">
    <source>
        <dbReference type="ARBA" id="ARBA00009045"/>
    </source>
</evidence>
<evidence type="ECO:0000256" key="7">
    <source>
        <dbReference type="SAM" id="Phobius"/>
    </source>
</evidence>
<dbReference type="InterPro" id="IPR031976">
    <property type="entry name" value="NRho"/>
</dbReference>
<keyword evidence="4 10" id="KW-0378">Hydrolase</keyword>
<evidence type="ECO:0000313" key="11">
    <source>
        <dbReference type="Proteomes" id="UP001595555"/>
    </source>
</evidence>
<sequence>MNWIAVKYFPLDQDLTALSQYLQARGLVHRITEENARQCLAVVDADVIPALQDFLQQLDDGRAQLSPVIDAQTAPDAAVYSAGSEMSLMTQALYTPVVLILIALSGLGALVVATETGRALLHLFSFQDFTDTQYVPLADSYARGELWRLLTPIFLHFGIFHFLFNSLWMWDLGRRLEILQGRWGFLLFVVVTGVASNLTQYWWSGVSNFGGMSGVVYALVGFIAVRQRLNPHPLVAVSPALIGFMLFWLVLCMTGIVDYFIAGSVANAAHLGGLVAGACYALVTSRRITV</sequence>
<evidence type="ECO:0000256" key="1">
    <source>
        <dbReference type="ARBA" id="ARBA00004141"/>
    </source>
</evidence>
<comment type="similarity">
    <text evidence="2">Belongs to the peptidase S54 family.</text>
</comment>
<keyword evidence="10" id="KW-0645">Protease</keyword>
<accession>A0ABV7FM30</accession>
<feature type="domain" description="Peptidase S54 rhomboid" evidence="8">
    <location>
        <begin position="144"/>
        <end position="286"/>
    </location>
</feature>
<dbReference type="Gene3D" id="3.30.70.2080">
    <property type="match status" value="1"/>
</dbReference>
<evidence type="ECO:0000256" key="3">
    <source>
        <dbReference type="ARBA" id="ARBA00022692"/>
    </source>
</evidence>
<evidence type="ECO:0000256" key="4">
    <source>
        <dbReference type="ARBA" id="ARBA00022801"/>
    </source>
</evidence>
<keyword evidence="11" id="KW-1185">Reference proteome</keyword>
<dbReference type="InterPro" id="IPR022764">
    <property type="entry name" value="Peptidase_S54_rhomboid_dom"/>
</dbReference>
<proteinExistence type="inferred from homology"/>
<gene>
    <name evidence="10" type="ORF">ACFODX_15070</name>
</gene>
<feature type="transmembrane region" description="Helical" evidence="7">
    <location>
        <begin position="183"/>
        <end position="203"/>
    </location>
</feature>
<dbReference type="EC" id="3.4.21.105" evidence="10"/>
<evidence type="ECO:0000313" key="10">
    <source>
        <dbReference type="EMBL" id="MFC3116888.1"/>
    </source>
</evidence>
<dbReference type="PANTHER" id="PTHR43731">
    <property type="entry name" value="RHOMBOID PROTEASE"/>
    <property type="match status" value="1"/>
</dbReference>
<dbReference type="GO" id="GO:0006508">
    <property type="term" value="P:proteolysis"/>
    <property type="evidence" value="ECO:0007669"/>
    <property type="project" value="UniProtKB-KW"/>
</dbReference>
<dbReference type="InterPro" id="IPR038244">
    <property type="entry name" value="NRho_sf"/>
</dbReference>
<dbReference type="Pfam" id="PF16733">
    <property type="entry name" value="NRho"/>
    <property type="match status" value="1"/>
</dbReference>
<dbReference type="RefSeq" id="WP_378120625.1">
    <property type="nucleotide sequence ID" value="NZ_JBHRTF010000006.1"/>
</dbReference>
<dbReference type="InterPro" id="IPR050925">
    <property type="entry name" value="Rhomboid_protease_S54"/>
</dbReference>
<dbReference type="GO" id="GO:0008233">
    <property type="term" value="F:peptidase activity"/>
    <property type="evidence" value="ECO:0007669"/>
    <property type="project" value="UniProtKB-KW"/>
</dbReference>
<evidence type="ECO:0000256" key="6">
    <source>
        <dbReference type="ARBA" id="ARBA00023136"/>
    </source>
</evidence>
<evidence type="ECO:0000259" key="8">
    <source>
        <dbReference type="Pfam" id="PF01694"/>
    </source>
</evidence>
<protein>
    <submittedName>
        <fullName evidence="10">Rhomboid family intramembrane serine protease</fullName>
        <ecNumber evidence="10">3.4.21.105</ecNumber>
    </submittedName>
</protein>
<comment type="caution">
    <text evidence="10">The sequence shown here is derived from an EMBL/GenBank/DDBJ whole genome shotgun (WGS) entry which is preliminary data.</text>
</comment>
<keyword evidence="5 7" id="KW-1133">Transmembrane helix</keyword>
<keyword evidence="3 7" id="KW-0812">Transmembrane</keyword>
<keyword evidence="6 7" id="KW-0472">Membrane</keyword>
<comment type="subcellular location">
    <subcellularLocation>
        <location evidence="1">Membrane</location>
        <topology evidence="1">Multi-pass membrane protein</topology>
    </subcellularLocation>
</comment>
<dbReference type="InterPro" id="IPR035952">
    <property type="entry name" value="Rhomboid-like_sf"/>
</dbReference>
<dbReference type="Gene3D" id="1.20.1540.10">
    <property type="entry name" value="Rhomboid-like"/>
    <property type="match status" value="1"/>
</dbReference>
<organism evidence="10 11">
    <name type="scientific">Cellvibrio fontiphilus</name>
    <dbReference type="NCBI Taxonomy" id="1815559"/>
    <lineage>
        <taxon>Bacteria</taxon>
        <taxon>Pseudomonadati</taxon>
        <taxon>Pseudomonadota</taxon>
        <taxon>Gammaproteobacteria</taxon>
        <taxon>Cellvibrionales</taxon>
        <taxon>Cellvibrionaceae</taxon>
        <taxon>Cellvibrio</taxon>
    </lineage>
</organism>
<reference evidence="11" key="1">
    <citation type="journal article" date="2019" name="Int. J. Syst. Evol. Microbiol.">
        <title>The Global Catalogue of Microorganisms (GCM) 10K type strain sequencing project: providing services to taxonomists for standard genome sequencing and annotation.</title>
        <authorList>
            <consortium name="The Broad Institute Genomics Platform"/>
            <consortium name="The Broad Institute Genome Sequencing Center for Infectious Disease"/>
            <person name="Wu L."/>
            <person name="Ma J."/>
        </authorList>
    </citation>
    <scope>NUCLEOTIDE SEQUENCE [LARGE SCALE GENOMIC DNA]</scope>
    <source>
        <strain evidence="11">KCTC 52237</strain>
    </source>
</reference>
<evidence type="ECO:0000259" key="9">
    <source>
        <dbReference type="Pfam" id="PF16733"/>
    </source>
</evidence>
<dbReference type="Pfam" id="PF01694">
    <property type="entry name" value="Rhomboid"/>
    <property type="match status" value="1"/>
</dbReference>
<evidence type="ECO:0000256" key="5">
    <source>
        <dbReference type="ARBA" id="ARBA00022989"/>
    </source>
</evidence>
<feature type="transmembrane region" description="Helical" evidence="7">
    <location>
        <begin position="93"/>
        <end position="113"/>
    </location>
</feature>
<feature type="domain" description="Rhomboid protease N-terminal" evidence="9">
    <location>
        <begin position="1"/>
        <end position="67"/>
    </location>
</feature>
<feature type="transmembrane region" description="Helical" evidence="7">
    <location>
        <begin position="237"/>
        <end position="262"/>
    </location>
</feature>
<dbReference type="PANTHER" id="PTHR43731:SF14">
    <property type="entry name" value="PRESENILIN-ASSOCIATED RHOMBOID-LIKE PROTEIN, MITOCHONDRIAL"/>
    <property type="match status" value="1"/>
</dbReference>
<dbReference type="Proteomes" id="UP001595555">
    <property type="component" value="Unassembled WGS sequence"/>
</dbReference>
<dbReference type="EMBL" id="JBHRTF010000006">
    <property type="protein sequence ID" value="MFC3116888.1"/>
    <property type="molecule type" value="Genomic_DNA"/>
</dbReference>
<feature type="transmembrane region" description="Helical" evidence="7">
    <location>
        <begin position="268"/>
        <end position="285"/>
    </location>
</feature>
<feature type="transmembrane region" description="Helical" evidence="7">
    <location>
        <begin position="209"/>
        <end position="225"/>
    </location>
</feature>
<dbReference type="SUPFAM" id="SSF144091">
    <property type="entry name" value="Rhomboid-like"/>
    <property type="match status" value="1"/>
</dbReference>